<dbReference type="CDD" id="cd00082">
    <property type="entry name" value="HisKA"/>
    <property type="match status" value="1"/>
</dbReference>
<sequence length="485" mass="52481">MRERPIPMAVRLPLVVVAFMATVAAIVSWQVLIRLDEAQSRRLRDVAAAHLDGLAAALTDPVIREDVWEIYDALDRARQDHAGLRPTDTVVATPNGNVLASSDPRAYPSWSTVPATFPAQARQARDLAVRTDGARALARRDLSSGGHGIGSIYASFDLAPLLSERRSVQWTLLATNLAITLALAAMAWFTVRRMMRPLRTLARHLQDEGGAGIMPVPEEETRRAGPEGAALYAAFNRMAEAVRDRETLSRTLAEEERLASLGRLASGMAHEINNPLGGLFNAIDTLKAHGERPDVRRRSLDLVERGLKGIRDVVRATLVTHRADRDQRELGPEDLNDLQLLIGPEIRRRGLILTWDNAVRSPVAVPAVAMRQVVLNLLLNAAQATPADGEVTLTARAVDDGLLVVTVEDTGGGMDADGHDLLSGRRERCVGSGGGGNGLGLLMVRRLIGELGGTIVSEPRFPVGTSIRVTVPCRSLEIERLANVA</sequence>
<dbReference type="InterPro" id="IPR005467">
    <property type="entry name" value="His_kinase_dom"/>
</dbReference>
<dbReference type="InterPro" id="IPR050428">
    <property type="entry name" value="TCS_sensor_his_kinase"/>
</dbReference>
<dbReference type="SMART" id="SM00388">
    <property type="entry name" value="HisKA"/>
    <property type="match status" value="1"/>
</dbReference>
<dbReference type="PROSITE" id="PS50109">
    <property type="entry name" value="HIS_KIN"/>
    <property type="match status" value="1"/>
</dbReference>
<dbReference type="PANTHER" id="PTHR45436">
    <property type="entry name" value="SENSOR HISTIDINE KINASE YKOH"/>
    <property type="match status" value="1"/>
</dbReference>
<keyword evidence="6 10" id="KW-0812">Transmembrane</keyword>
<evidence type="ECO:0000256" key="9">
    <source>
        <dbReference type="ARBA" id="ARBA00023136"/>
    </source>
</evidence>
<dbReference type="InterPro" id="IPR004358">
    <property type="entry name" value="Sig_transdc_His_kin-like_C"/>
</dbReference>
<evidence type="ECO:0000256" key="5">
    <source>
        <dbReference type="ARBA" id="ARBA00022679"/>
    </source>
</evidence>
<dbReference type="InterPro" id="IPR003661">
    <property type="entry name" value="HisK_dim/P_dom"/>
</dbReference>
<dbReference type="Gene3D" id="3.30.565.10">
    <property type="entry name" value="Histidine kinase-like ATPase, C-terminal domain"/>
    <property type="match status" value="1"/>
</dbReference>
<dbReference type="InterPro" id="IPR036097">
    <property type="entry name" value="HisK_dim/P_sf"/>
</dbReference>
<evidence type="ECO:0000259" key="11">
    <source>
        <dbReference type="PROSITE" id="PS50109"/>
    </source>
</evidence>
<proteinExistence type="predicted"/>
<dbReference type="PANTHER" id="PTHR45436:SF5">
    <property type="entry name" value="SENSOR HISTIDINE KINASE TRCS"/>
    <property type="match status" value="1"/>
</dbReference>
<evidence type="ECO:0000256" key="4">
    <source>
        <dbReference type="ARBA" id="ARBA00022553"/>
    </source>
</evidence>
<dbReference type="SMART" id="SM00387">
    <property type="entry name" value="HATPase_c"/>
    <property type="match status" value="1"/>
</dbReference>
<comment type="subcellular location">
    <subcellularLocation>
        <location evidence="2">Membrane</location>
    </subcellularLocation>
</comment>
<accession>C5B453</accession>
<dbReference type="EMBL" id="CP001511">
    <property type="protein sequence ID" value="ACS43235.1"/>
    <property type="molecule type" value="Genomic_DNA"/>
</dbReference>
<evidence type="ECO:0000256" key="10">
    <source>
        <dbReference type="SAM" id="Phobius"/>
    </source>
</evidence>
<evidence type="ECO:0000256" key="3">
    <source>
        <dbReference type="ARBA" id="ARBA00012438"/>
    </source>
</evidence>
<keyword evidence="9 10" id="KW-0472">Membrane</keyword>
<dbReference type="PRINTS" id="PR00344">
    <property type="entry name" value="BCTRLSENSOR"/>
</dbReference>
<evidence type="ECO:0000256" key="2">
    <source>
        <dbReference type="ARBA" id="ARBA00004370"/>
    </source>
</evidence>
<organism evidence="12 13">
    <name type="scientific">Methylorubrum extorquens (strain ATCC 14718 / DSM 1338 / JCM 2805 / NCIMB 9133 / AM1)</name>
    <name type="common">Methylobacterium extorquens</name>
    <dbReference type="NCBI Taxonomy" id="272630"/>
    <lineage>
        <taxon>Bacteria</taxon>
        <taxon>Pseudomonadati</taxon>
        <taxon>Pseudomonadota</taxon>
        <taxon>Alphaproteobacteria</taxon>
        <taxon>Hyphomicrobiales</taxon>
        <taxon>Methylobacteriaceae</taxon>
        <taxon>Methylorubrum</taxon>
    </lineage>
</organism>
<feature type="transmembrane region" description="Helical" evidence="10">
    <location>
        <begin position="12"/>
        <end position="33"/>
    </location>
</feature>
<feature type="transmembrane region" description="Helical" evidence="10">
    <location>
        <begin position="170"/>
        <end position="191"/>
    </location>
</feature>
<dbReference type="GO" id="GO:0000155">
    <property type="term" value="F:phosphorelay sensor kinase activity"/>
    <property type="evidence" value="ECO:0007669"/>
    <property type="project" value="InterPro"/>
</dbReference>
<keyword evidence="7 12" id="KW-0418">Kinase</keyword>
<evidence type="ECO:0000313" key="12">
    <source>
        <dbReference type="EMBL" id="ACS43235.1"/>
    </source>
</evidence>
<dbReference type="KEGG" id="mea:Mex_2p0371"/>
<reference evidence="12 13" key="1">
    <citation type="journal article" date="2009" name="PLoS ONE">
        <title>Methylobacterium genome sequences: a reference blueprint to investigate microbial metabolism of C1 compounds from natural and industrial sources.</title>
        <authorList>
            <person name="Vuilleumier S."/>
            <person name="Chistoserdova L."/>
            <person name="Lee M.-C."/>
            <person name="Bringel F."/>
            <person name="Lajus A."/>
            <person name="Zhou Y."/>
            <person name="Gourion B."/>
            <person name="Barbe V."/>
            <person name="Chang J."/>
            <person name="Cruveiller S."/>
            <person name="Dossat C."/>
            <person name="Gillett W."/>
            <person name="Gruffaz C."/>
            <person name="Haugen E."/>
            <person name="Hourcade E."/>
            <person name="Levy R."/>
            <person name="Mangenot S."/>
            <person name="Muller E."/>
            <person name="Nadalig T."/>
            <person name="Pagni M."/>
            <person name="Penny C."/>
            <person name="Peyraud R."/>
            <person name="Robinson D.G."/>
            <person name="Roche D."/>
            <person name="Rouy Z."/>
            <person name="Saenampechek C."/>
            <person name="Salvignol G."/>
            <person name="Vallenet D."/>
            <person name="Wu Z."/>
            <person name="Marx C.J."/>
            <person name="Vorholt J.A."/>
            <person name="Olson M.V."/>
            <person name="Kaul R."/>
            <person name="Weissenbach J."/>
            <person name="Medigue C."/>
            <person name="Lidstrom M.E."/>
        </authorList>
    </citation>
    <scope>NUCLEOTIDE SEQUENCE [LARGE SCALE GENOMIC DNA]</scope>
    <source>
        <strain evidence="13">ATCC 14718 / DSM 1338 / JCM 2805 / NCIMB 9133 / AM1</strain>
    </source>
</reference>
<evidence type="ECO:0000256" key="1">
    <source>
        <dbReference type="ARBA" id="ARBA00000085"/>
    </source>
</evidence>
<dbReference type="Gene3D" id="6.10.340.10">
    <property type="match status" value="1"/>
</dbReference>
<evidence type="ECO:0000313" key="13">
    <source>
        <dbReference type="Proteomes" id="UP000009081"/>
    </source>
</evidence>
<protein>
    <recommendedName>
        <fullName evidence="3">histidine kinase</fullName>
        <ecNumber evidence="3">2.7.13.3</ecNumber>
    </recommendedName>
</protein>
<keyword evidence="5 12" id="KW-0808">Transferase</keyword>
<keyword evidence="4" id="KW-0597">Phosphoprotein</keyword>
<dbReference type="Pfam" id="PF00512">
    <property type="entry name" value="HisKA"/>
    <property type="match status" value="1"/>
</dbReference>
<name>C5B453_METEA</name>
<dbReference type="GO" id="GO:0016020">
    <property type="term" value="C:membrane"/>
    <property type="evidence" value="ECO:0007669"/>
    <property type="project" value="UniProtKB-SubCell"/>
</dbReference>
<dbReference type="InterPro" id="IPR036890">
    <property type="entry name" value="HATPase_C_sf"/>
</dbReference>
<gene>
    <name evidence="12" type="ordered locus">MexAM1_META2p0371</name>
</gene>
<dbReference type="HOGENOM" id="CLU_000445_89_29_5"/>
<geneLocation type="plasmid" evidence="12 13">
    <name>megaplasmid</name>
</geneLocation>
<evidence type="ECO:0000256" key="6">
    <source>
        <dbReference type="ARBA" id="ARBA00022692"/>
    </source>
</evidence>
<keyword evidence="12" id="KW-0614">Plasmid</keyword>
<keyword evidence="8 10" id="KW-1133">Transmembrane helix</keyword>
<dbReference type="EC" id="2.7.13.3" evidence="3"/>
<dbReference type="Gene3D" id="1.10.287.130">
    <property type="match status" value="1"/>
</dbReference>
<dbReference type="SUPFAM" id="SSF55874">
    <property type="entry name" value="ATPase domain of HSP90 chaperone/DNA topoisomerase II/histidine kinase"/>
    <property type="match status" value="1"/>
</dbReference>
<dbReference type="SUPFAM" id="SSF47384">
    <property type="entry name" value="Homodimeric domain of signal transducing histidine kinase"/>
    <property type="match status" value="1"/>
</dbReference>
<dbReference type="AlphaFoldDB" id="C5B453"/>
<evidence type="ECO:0000256" key="7">
    <source>
        <dbReference type="ARBA" id="ARBA00022777"/>
    </source>
</evidence>
<keyword evidence="13" id="KW-1185">Reference proteome</keyword>
<comment type="catalytic activity">
    <reaction evidence="1">
        <text>ATP + protein L-histidine = ADP + protein N-phospho-L-histidine.</text>
        <dbReference type="EC" id="2.7.13.3"/>
    </reaction>
</comment>
<dbReference type="Pfam" id="PF02518">
    <property type="entry name" value="HATPase_c"/>
    <property type="match status" value="1"/>
</dbReference>
<dbReference type="Proteomes" id="UP000009081">
    <property type="component" value="Plasmid megaplasmid"/>
</dbReference>
<feature type="domain" description="Histidine kinase" evidence="11">
    <location>
        <begin position="267"/>
        <end position="475"/>
    </location>
</feature>
<evidence type="ECO:0000256" key="8">
    <source>
        <dbReference type="ARBA" id="ARBA00022989"/>
    </source>
</evidence>
<dbReference type="InterPro" id="IPR003594">
    <property type="entry name" value="HATPase_dom"/>
</dbReference>